<dbReference type="Gene3D" id="2.30.42.10">
    <property type="match status" value="2"/>
</dbReference>
<feature type="active site" description="Charge relay system" evidence="6">
    <location>
        <position position="235"/>
    </location>
</feature>
<dbReference type="Proteomes" id="UP000321721">
    <property type="component" value="Unassembled WGS sequence"/>
</dbReference>
<keyword evidence="1" id="KW-0645">Protease</keyword>
<evidence type="ECO:0000256" key="4">
    <source>
        <dbReference type="ARBA" id="ARBA00022801"/>
    </source>
</evidence>
<feature type="active site" description="Charge relay system" evidence="6">
    <location>
        <position position="123"/>
    </location>
</feature>
<dbReference type="PRINTS" id="PR00834">
    <property type="entry name" value="PROTEASES2C"/>
</dbReference>
<proteinExistence type="predicted"/>
<dbReference type="SMART" id="SM00228">
    <property type="entry name" value="PDZ"/>
    <property type="match status" value="1"/>
</dbReference>
<gene>
    <name evidence="9" type="ORF">FRY74_05800</name>
</gene>
<accession>A0A5C6RV44</accession>
<feature type="binding site" evidence="7">
    <location>
        <begin position="233"/>
        <end position="235"/>
    </location>
    <ligand>
        <name>substrate</name>
    </ligand>
</feature>
<dbReference type="InterPro" id="IPR001940">
    <property type="entry name" value="Peptidase_S1C"/>
</dbReference>
<dbReference type="NCBIfam" id="TIGR02037">
    <property type="entry name" value="degP_htrA_DO"/>
    <property type="match status" value="1"/>
</dbReference>
<keyword evidence="3" id="KW-0677">Repeat</keyword>
<evidence type="ECO:0000259" key="8">
    <source>
        <dbReference type="PROSITE" id="PS50106"/>
    </source>
</evidence>
<dbReference type="SUPFAM" id="SSF50494">
    <property type="entry name" value="Trypsin-like serine proteases"/>
    <property type="match status" value="1"/>
</dbReference>
<dbReference type="InterPro" id="IPR011782">
    <property type="entry name" value="Pept_S1C_Do"/>
</dbReference>
<dbReference type="Gene3D" id="2.40.10.120">
    <property type="match status" value="1"/>
</dbReference>
<dbReference type="AlphaFoldDB" id="A0A5C6RV44"/>
<dbReference type="InterPro" id="IPR051201">
    <property type="entry name" value="Chloro_Bact_Ser_Proteases"/>
</dbReference>
<feature type="binding site" evidence="7">
    <location>
        <position position="123"/>
    </location>
    <ligand>
        <name>substrate</name>
    </ligand>
</feature>
<evidence type="ECO:0000256" key="1">
    <source>
        <dbReference type="ARBA" id="ARBA00022670"/>
    </source>
</evidence>
<dbReference type="GO" id="GO:0004252">
    <property type="term" value="F:serine-type endopeptidase activity"/>
    <property type="evidence" value="ECO:0007669"/>
    <property type="project" value="InterPro"/>
</dbReference>
<evidence type="ECO:0000313" key="10">
    <source>
        <dbReference type="Proteomes" id="UP000321721"/>
    </source>
</evidence>
<reference evidence="9 10" key="1">
    <citation type="submission" date="2019-08" db="EMBL/GenBank/DDBJ databases">
        <title>Genome of Vicingus serpentipes NCIMB 15042.</title>
        <authorList>
            <person name="Bowman J.P."/>
        </authorList>
    </citation>
    <scope>NUCLEOTIDE SEQUENCE [LARGE SCALE GENOMIC DNA]</scope>
    <source>
        <strain evidence="9 10">NCIMB 15042</strain>
    </source>
</reference>
<evidence type="ECO:0000256" key="3">
    <source>
        <dbReference type="ARBA" id="ARBA00022737"/>
    </source>
</evidence>
<dbReference type="PROSITE" id="PS50106">
    <property type="entry name" value="PDZ"/>
    <property type="match status" value="1"/>
</dbReference>
<dbReference type="InterPro" id="IPR036034">
    <property type="entry name" value="PDZ_sf"/>
</dbReference>
<protein>
    <submittedName>
        <fullName evidence="9">Do family serine endopeptidase</fullName>
    </submittedName>
</protein>
<dbReference type="InterPro" id="IPR009003">
    <property type="entry name" value="Peptidase_S1_PA"/>
</dbReference>
<dbReference type="Pfam" id="PF13365">
    <property type="entry name" value="Trypsin_2"/>
    <property type="match status" value="1"/>
</dbReference>
<sequence length="485" mass="52884">MKKIIKPTLALISLLTLSGFLSVVIYKSLFQEEKIKYIESTPPIKPLLTSSNTINGFANFEYAAEMSINSVVHIKTKTEVRHQSDPLLEFFYGRSQHYAPRAVQSSGSGVLISNDGYIVTNNHVIDGANNIEVILNNKKTYNAEIIGSDPNTDIALLKIESTDLPYIEYGNSNDIKIGEWVLAVGNPFNLNSTVTAGIISAKGRDINILKNDPYTGISAIESFIQTDAAVNPGNSGGALVNTNGELIGINTAIQSNTGSYTGYSFAVPVNIVKKVVRDLKEFGTVQRAFIGVSIANIDEDLAKKIDISDLSGVYVNGVTKNGSAAKAGIKNGDIIKRIGNKQISDVPELQEQIGQFRPGDKISIVLLRDNEELEIDLTLKNFNGDEEIINNSENEIIKKLGVQLVELSQKELKNLNITNGVKVNQLYNGKLRSIGINEGFIITKINHEKVNSIKEISSALSNIKGGVLLEGQYENGKKEYYGFGL</sequence>
<keyword evidence="4" id="KW-0378">Hydrolase</keyword>
<dbReference type="PANTHER" id="PTHR43343:SF3">
    <property type="entry name" value="PROTEASE DO-LIKE 8, CHLOROPLASTIC"/>
    <property type="match status" value="1"/>
</dbReference>
<dbReference type="PANTHER" id="PTHR43343">
    <property type="entry name" value="PEPTIDASE S12"/>
    <property type="match status" value="1"/>
</dbReference>
<dbReference type="GO" id="GO:0006508">
    <property type="term" value="P:proteolysis"/>
    <property type="evidence" value="ECO:0007669"/>
    <property type="project" value="UniProtKB-KW"/>
</dbReference>
<dbReference type="Pfam" id="PF13180">
    <property type="entry name" value="PDZ_2"/>
    <property type="match status" value="1"/>
</dbReference>
<comment type="caution">
    <text evidence="9">The sequence shown here is derived from an EMBL/GenBank/DDBJ whole genome shotgun (WGS) entry which is preliminary data.</text>
</comment>
<dbReference type="SUPFAM" id="SSF50156">
    <property type="entry name" value="PDZ domain-like"/>
    <property type="match status" value="2"/>
</dbReference>
<evidence type="ECO:0000256" key="6">
    <source>
        <dbReference type="PIRSR" id="PIRSR611782-1"/>
    </source>
</evidence>
<keyword evidence="10" id="KW-1185">Reference proteome</keyword>
<keyword evidence="5" id="KW-0720">Serine protease</keyword>
<evidence type="ECO:0000256" key="7">
    <source>
        <dbReference type="PIRSR" id="PIRSR611782-2"/>
    </source>
</evidence>
<dbReference type="EMBL" id="VOOS01000002">
    <property type="protein sequence ID" value="TXB66083.1"/>
    <property type="molecule type" value="Genomic_DNA"/>
</dbReference>
<evidence type="ECO:0000313" key="9">
    <source>
        <dbReference type="EMBL" id="TXB66083.1"/>
    </source>
</evidence>
<name>A0A5C6RV44_9FLAO</name>
<evidence type="ECO:0000256" key="5">
    <source>
        <dbReference type="ARBA" id="ARBA00022825"/>
    </source>
</evidence>
<dbReference type="OrthoDB" id="9758917at2"/>
<keyword evidence="2" id="KW-0732">Signal</keyword>
<dbReference type="InterPro" id="IPR001478">
    <property type="entry name" value="PDZ"/>
</dbReference>
<dbReference type="RefSeq" id="WP_147099524.1">
    <property type="nucleotide sequence ID" value="NZ_VOOS01000002.1"/>
</dbReference>
<evidence type="ECO:0000256" key="2">
    <source>
        <dbReference type="ARBA" id="ARBA00022729"/>
    </source>
</evidence>
<organism evidence="9 10">
    <name type="scientific">Vicingus serpentipes</name>
    <dbReference type="NCBI Taxonomy" id="1926625"/>
    <lineage>
        <taxon>Bacteria</taxon>
        <taxon>Pseudomonadati</taxon>
        <taxon>Bacteroidota</taxon>
        <taxon>Flavobacteriia</taxon>
        <taxon>Flavobacteriales</taxon>
        <taxon>Vicingaceae</taxon>
        <taxon>Vicingus</taxon>
    </lineage>
</organism>
<feature type="domain" description="PDZ" evidence="8">
    <location>
        <begin position="290"/>
        <end position="370"/>
    </location>
</feature>
<feature type="binding site" evidence="7">
    <location>
        <position position="153"/>
    </location>
    <ligand>
        <name>substrate</name>
    </ligand>
</feature>
<feature type="active site" description="Charge relay system" evidence="6">
    <location>
        <position position="153"/>
    </location>
</feature>